<dbReference type="InterPro" id="IPR012349">
    <property type="entry name" value="Split_barrel_FMN-bd"/>
</dbReference>
<protein>
    <submittedName>
        <fullName evidence="3">Nitroreductase family deazaflavin-dependent oxidoreductase</fullName>
    </submittedName>
</protein>
<gene>
    <name evidence="3" type="ORF">ACFSXZ_34415</name>
</gene>
<dbReference type="Pfam" id="PF04075">
    <property type="entry name" value="F420H2_quin_red"/>
    <property type="match status" value="1"/>
</dbReference>
<comment type="catalytic activity">
    <reaction evidence="2">
        <text>oxidized coenzyme F420-(gamma-L-Glu)(n) + a quinol + H(+) = reduced coenzyme F420-(gamma-L-Glu)(n) + a quinone</text>
        <dbReference type="Rhea" id="RHEA:39663"/>
        <dbReference type="Rhea" id="RHEA-COMP:12939"/>
        <dbReference type="Rhea" id="RHEA-COMP:14378"/>
        <dbReference type="ChEBI" id="CHEBI:15378"/>
        <dbReference type="ChEBI" id="CHEBI:24646"/>
        <dbReference type="ChEBI" id="CHEBI:132124"/>
        <dbReference type="ChEBI" id="CHEBI:133980"/>
        <dbReference type="ChEBI" id="CHEBI:139511"/>
    </reaction>
</comment>
<dbReference type="Proteomes" id="UP001597417">
    <property type="component" value="Unassembled WGS sequence"/>
</dbReference>
<dbReference type="InterPro" id="IPR004378">
    <property type="entry name" value="F420H2_quin_Rdtase"/>
</dbReference>
<comment type="caution">
    <text evidence="3">The sequence shown here is derived from an EMBL/GenBank/DDBJ whole genome shotgun (WGS) entry which is preliminary data.</text>
</comment>
<name>A0ABW5G3F6_9PSEU</name>
<comment type="similarity">
    <text evidence="1">Belongs to the F420H(2)-dependent quinone reductase family.</text>
</comment>
<evidence type="ECO:0000313" key="3">
    <source>
        <dbReference type="EMBL" id="MFD2421437.1"/>
    </source>
</evidence>
<dbReference type="RefSeq" id="WP_378269994.1">
    <property type="nucleotide sequence ID" value="NZ_JBHUKR010000021.1"/>
</dbReference>
<accession>A0ABW5G3F6</accession>
<dbReference type="PANTHER" id="PTHR39428">
    <property type="entry name" value="F420H(2)-DEPENDENT QUINONE REDUCTASE RV1261C"/>
    <property type="match status" value="1"/>
</dbReference>
<dbReference type="PANTHER" id="PTHR39428:SF1">
    <property type="entry name" value="F420H(2)-DEPENDENT QUINONE REDUCTASE RV1261C"/>
    <property type="match status" value="1"/>
</dbReference>
<dbReference type="EMBL" id="JBHUKR010000021">
    <property type="protein sequence ID" value="MFD2421437.1"/>
    <property type="molecule type" value="Genomic_DNA"/>
</dbReference>
<keyword evidence="4" id="KW-1185">Reference proteome</keyword>
<sequence>MAELNDFNEKIIAEFRENGGKVGGPFEGKPMILVHHVGAKSGKERVTPLVYLREGDRLFVFASKAGADVQPAWYHNLMAHPKTKVEVGTETLDVVARTITGPERDEIYARQCAVAPQFADYQRKTTRVIPVVEFVRPGS</sequence>
<evidence type="ECO:0000313" key="4">
    <source>
        <dbReference type="Proteomes" id="UP001597417"/>
    </source>
</evidence>
<dbReference type="NCBIfam" id="TIGR00026">
    <property type="entry name" value="hi_GC_TIGR00026"/>
    <property type="match status" value="1"/>
</dbReference>
<organism evidence="3 4">
    <name type="scientific">Amycolatopsis pigmentata</name>
    <dbReference type="NCBI Taxonomy" id="450801"/>
    <lineage>
        <taxon>Bacteria</taxon>
        <taxon>Bacillati</taxon>
        <taxon>Actinomycetota</taxon>
        <taxon>Actinomycetes</taxon>
        <taxon>Pseudonocardiales</taxon>
        <taxon>Pseudonocardiaceae</taxon>
        <taxon>Amycolatopsis</taxon>
    </lineage>
</organism>
<dbReference type="Gene3D" id="2.30.110.10">
    <property type="entry name" value="Electron Transport, Fmn-binding Protein, Chain A"/>
    <property type="match status" value="1"/>
</dbReference>
<proteinExistence type="inferred from homology"/>
<evidence type="ECO:0000256" key="1">
    <source>
        <dbReference type="ARBA" id="ARBA00008710"/>
    </source>
</evidence>
<reference evidence="4" key="1">
    <citation type="journal article" date="2019" name="Int. J. Syst. Evol. Microbiol.">
        <title>The Global Catalogue of Microorganisms (GCM) 10K type strain sequencing project: providing services to taxonomists for standard genome sequencing and annotation.</title>
        <authorList>
            <consortium name="The Broad Institute Genomics Platform"/>
            <consortium name="The Broad Institute Genome Sequencing Center for Infectious Disease"/>
            <person name="Wu L."/>
            <person name="Ma J."/>
        </authorList>
    </citation>
    <scope>NUCLEOTIDE SEQUENCE [LARGE SCALE GENOMIC DNA]</scope>
    <source>
        <strain evidence="4">CGMCC 4.7645</strain>
    </source>
</reference>
<evidence type="ECO:0000256" key="2">
    <source>
        <dbReference type="ARBA" id="ARBA00049106"/>
    </source>
</evidence>